<keyword evidence="6" id="KW-1133">Transmembrane helix</keyword>
<keyword evidence="6" id="KW-0472">Membrane</keyword>
<keyword evidence="2 4" id="KW-0863">Zinc-finger</keyword>
<evidence type="ECO:0000256" key="3">
    <source>
        <dbReference type="ARBA" id="ARBA00022833"/>
    </source>
</evidence>
<dbReference type="GO" id="GO:0008270">
    <property type="term" value="F:zinc ion binding"/>
    <property type="evidence" value="ECO:0007669"/>
    <property type="project" value="UniProtKB-KW"/>
</dbReference>
<evidence type="ECO:0000256" key="5">
    <source>
        <dbReference type="SAM" id="MobiDB-lite"/>
    </source>
</evidence>
<accession>A0A444XCZ7</accession>
<gene>
    <name evidence="8" type="ORF">Ahy_B09g095130</name>
</gene>
<dbReference type="OrthoDB" id="1675519at2759"/>
<dbReference type="InterPro" id="IPR010666">
    <property type="entry name" value="Znf_GRF"/>
</dbReference>
<feature type="region of interest" description="Disordered" evidence="5">
    <location>
        <begin position="1"/>
        <end position="27"/>
    </location>
</feature>
<reference evidence="8 9" key="1">
    <citation type="submission" date="2019-01" db="EMBL/GenBank/DDBJ databases">
        <title>Sequencing of cultivated peanut Arachis hypogaea provides insights into genome evolution and oil improvement.</title>
        <authorList>
            <person name="Chen X."/>
        </authorList>
    </citation>
    <scope>NUCLEOTIDE SEQUENCE [LARGE SCALE GENOMIC DNA]</scope>
    <source>
        <strain evidence="9">cv. Fuhuasheng</strain>
        <tissue evidence="8">Leaves</tissue>
    </source>
</reference>
<organism evidence="8 9">
    <name type="scientific">Arachis hypogaea</name>
    <name type="common">Peanut</name>
    <dbReference type="NCBI Taxonomy" id="3818"/>
    <lineage>
        <taxon>Eukaryota</taxon>
        <taxon>Viridiplantae</taxon>
        <taxon>Streptophyta</taxon>
        <taxon>Embryophyta</taxon>
        <taxon>Tracheophyta</taxon>
        <taxon>Spermatophyta</taxon>
        <taxon>Magnoliopsida</taxon>
        <taxon>eudicotyledons</taxon>
        <taxon>Gunneridae</taxon>
        <taxon>Pentapetalae</taxon>
        <taxon>rosids</taxon>
        <taxon>fabids</taxon>
        <taxon>Fabales</taxon>
        <taxon>Fabaceae</taxon>
        <taxon>Papilionoideae</taxon>
        <taxon>50 kb inversion clade</taxon>
        <taxon>dalbergioids sensu lato</taxon>
        <taxon>Dalbergieae</taxon>
        <taxon>Pterocarpus clade</taxon>
        <taxon>Arachis</taxon>
    </lineage>
</organism>
<name>A0A444XCZ7_ARAHY</name>
<dbReference type="Pfam" id="PF06839">
    <property type="entry name" value="Zn_ribbon_GRF"/>
    <property type="match status" value="1"/>
</dbReference>
<keyword evidence="3" id="KW-0862">Zinc</keyword>
<keyword evidence="6" id="KW-0812">Transmembrane</keyword>
<evidence type="ECO:0000256" key="4">
    <source>
        <dbReference type="PROSITE-ProRule" id="PRU01343"/>
    </source>
</evidence>
<feature type="transmembrane region" description="Helical" evidence="6">
    <location>
        <begin position="117"/>
        <end position="137"/>
    </location>
</feature>
<evidence type="ECO:0000256" key="2">
    <source>
        <dbReference type="ARBA" id="ARBA00022771"/>
    </source>
</evidence>
<dbReference type="PANTHER" id="PTHR33248">
    <property type="entry name" value="ZINC ION-BINDING PROTEIN"/>
    <property type="match status" value="1"/>
</dbReference>
<evidence type="ECO:0000256" key="1">
    <source>
        <dbReference type="ARBA" id="ARBA00022723"/>
    </source>
</evidence>
<comment type="caution">
    <text evidence="8">The sequence shown here is derived from an EMBL/GenBank/DDBJ whole genome shotgun (WGS) entry which is preliminary data.</text>
</comment>
<feature type="domain" description="GRF-type" evidence="7">
    <location>
        <begin position="37"/>
        <end position="79"/>
    </location>
</feature>
<evidence type="ECO:0000256" key="6">
    <source>
        <dbReference type="SAM" id="Phobius"/>
    </source>
</evidence>
<dbReference type="AlphaFoldDB" id="A0A444XCZ7"/>
<feature type="compositionally biased region" description="Polar residues" evidence="5">
    <location>
        <begin position="1"/>
        <end position="17"/>
    </location>
</feature>
<protein>
    <recommendedName>
        <fullName evidence="7">GRF-type domain-containing protein</fullName>
    </recommendedName>
</protein>
<sequence>MGGGEKSQSSSSRNNTAGRPYGNKGMRNRGGKNGVFCYCGLRTVMKHSTTAENPGRPFYGCPNYEYGIHCNFFRWADGCEDQVSAAPIPLEVLHELSWRMTSLESDVKTVKMMTMMLLAFVVTFGVCLGFSLLGFIFNK</sequence>
<evidence type="ECO:0000259" key="7">
    <source>
        <dbReference type="PROSITE" id="PS51999"/>
    </source>
</evidence>
<proteinExistence type="predicted"/>
<keyword evidence="9" id="KW-1185">Reference proteome</keyword>
<evidence type="ECO:0000313" key="9">
    <source>
        <dbReference type="Proteomes" id="UP000289738"/>
    </source>
</evidence>
<keyword evidence="1" id="KW-0479">Metal-binding</keyword>
<dbReference type="PROSITE" id="PS51999">
    <property type="entry name" value="ZF_GRF"/>
    <property type="match status" value="1"/>
</dbReference>
<evidence type="ECO:0000313" key="8">
    <source>
        <dbReference type="EMBL" id="RYQ87611.1"/>
    </source>
</evidence>
<dbReference type="Proteomes" id="UP000289738">
    <property type="component" value="Chromosome B09"/>
</dbReference>
<dbReference type="EMBL" id="SDMP01000019">
    <property type="protein sequence ID" value="RYQ87611.1"/>
    <property type="molecule type" value="Genomic_DNA"/>
</dbReference>